<protein>
    <recommendedName>
        <fullName evidence="4">YtxH domain-containing protein</fullName>
    </recommendedName>
</protein>
<evidence type="ECO:0000313" key="2">
    <source>
        <dbReference type="EMBL" id="GGB11119.1"/>
    </source>
</evidence>
<reference evidence="2" key="2">
    <citation type="submission" date="2020-09" db="EMBL/GenBank/DDBJ databases">
        <authorList>
            <person name="Sun Q."/>
            <person name="Zhou Y."/>
        </authorList>
    </citation>
    <scope>NUCLEOTIDE SEQUENCE</scope>
    <source>
        <strain evidence="2">CGMCC 1.12813</strain>
    </source>
</reference>
<gene>
    <name evidence="2" type="ORF">GCM10010979_26760</name>
</gene>
<name>A0A916SPE0_9MICO</name>
<dbReference type="AlphaFoldDB" id="A0A916SPE0"/>
<dbReference type="Proteomes" id="UP000606922">
    <property type="component" value="Unassembled WGS sequence"/>
</dbReference>
<evidence type="ECO:0008006" key="4">
    <source>
        <dbReference type="Google" id="ProtNLM"/>
    </source>
</evidence>
<dbReference type="RefSeq" id="WP_188511291.1">
    <property type="nucleotide sequence ID" value="NZ_BMGB01000002.1"/>
</dbReference>
<evidence type="ECO:0000256" key="1">
    <source>
        <dbReference type="SAM" id="MobiDB-lite"/>
    </source>
</evidence>
<proteinExistence type="predicted"/>
<accession>A0A916SPE0</accession>
<reference evidence="2" key="1">
    <citation type="journal article" date="2014" name="Int. J. Syst. Evol. Microbiol.">
        <title>Complete genome sequence of Corynebacterium casei LMG S-19264T (=DSM 44701T), isolated from a smear-ripened cheese.</title>
        <authorList>
            <consortium name="US DOE Joint Genome Institute (JGI-PGF)"/>
            <person name="Walter F."/>
            <person name="Albersmeier A."/>
            <person name="Kalinowski J."/>
            <person name="Ruckert C."/>
        </authorList>
    </citation>
    <scope>NUCLEOTIDE SEQUENCE</scope>
    <source>
        <strain evidence="2">CGMCC 1.12813</strain>
    </source>
</reference>
<evidence type="ECO:0000313" key="3">
    <source>
        <dbReference type="Proteomes" id="UP000606922"/>
    </source>
</evidence>
<dbReference type="EMBL" id="BMGB01000002">
    <property type="protein sequence ID" value="GGB11119.1"/>
    <property type="molecule type" value="Genomic_DNA"/>
</dbReference>
<feature type="compositionally biased region" description="Polar residues" evidence="1">
    <location>
        <begin position="70"/>
        <end position="88"/>
    </location>
</feature>
<comment type="caution">
    <text evidence="2">The sequence shown here is derived from an EMBL/GenBank/DDBJ whole genome shotgun (WGS) entry which is preliminary data.</text>
</comment>
<sequence>MAKGWIILGFAAGYVVGSAAGRKQFERIKSTVNDLWERPEVQKTVKKVDEFVEDKAPVAHDLGAAAADSVNATSTKASSTDEPTGSNS</sequence>
<feature type="region of interest" description="Disordered" evidence="1">
    <location>
        <begin position="63"/>
        <end position="88"/>
    </location>
</feature>
<keyword evidence="3" id="KW-1185">Reference proteome</keyword>
<organism evidence="2 3">
    <name type="scientific">Conyzicola nivalis</name>
    <dbReference type="NCBI Taxonomy" id="1477021"/>
    <lineage>
        <taxon>Bacteria</taxon>
        <taxon>Bacillati</taxon>
        <taxon>Actinomycetota</taxon>
        <taxon>Actinomycetes</taxon>
        <taxon>Micrococcales</taxon>
        <taxon>Microbacteriaceae</taxon>
        <taxon>Conyzicola</taxon>
    </lineage>
</organism>